<organism evidence="1 2">
    <name type="scientific">Sphingobacterium yanglingense</name>
    <dbReference type="NCBI Taxonomy" id="1437280"/>
    <lineage>
        <taxon>Bacteria</taxon>
        <taxon>Pseudomonadati</taxon>
        <taxon>Bacteroidota</taxon>
        <taxon>Sphingobacteriia</taxon>
        <taxon>Sphingobacteriales</taxon>
        <taxon>Sphingobacteriaceae</taxon>
        <taxon>Sphingobacterium</taxon>
    </lineage>
</organism>
<accession>A0A4R6WLD1</accession>
<dbReference type="OrthoDB" id="4228440at2"/>
<evidence type="ECO:0000313" key="2">
    <source>
        <dbReference type="Proteomes" id="UP000295292"/>
    </source>
</evidence>
<sequence>MGTRNMTLVIDESGTKKIAQYGQWDGYPSGVGVGILEFLGNGELLEKLKSNMSKLRFLDYEGVDKEFIDDYNSKCPNWSNEPDKRSQDQKDWWSNFCHRDLAEKVLTNIANYKGDEILLINSENRAIGSESCIEYSYIIDFQNRKFTIKHQLDDVNALGEYFLDHLPSEEDFIKALEEEE</sequence>
<dbReference type="EMBL" id="SNYV01000011">
    <property type="protein sequence ID" value="TDQ79542.1"/>
    <property type="molecule type" value="Genomic_DNA"/>
</dbReference>
<comment type="caution">
    <text evidence="1">The sequence shown here is derived from an EMBL/GenBank/DDBJ whole genome shotgun (WGS) entry which is preliminary data.</text>
</comment>
<dbReference type="Proteomes" id="UP000295292">
    <property type="component" value="Unassembled WGS sequence"/>
</dbReference>
<reference evidence="1 2" key="1">
    <citation type="submission" date="2019-03" db="EMBL/GenBank/DDBJ databases">
        <title>Genomic Encyclopedia of Archaeal and Bacterial Type Strains, Phase II (KMG-II): from individual species to whole genera.</title>
        <authorList>
            <person name="Goeker M."/>
        </authorList>
    </citation>
    <scope>NUCLEOTIDE SEQUENCE [LARGE SCALE GENOMIC DNA]</scope>
    <source>
        <strain evidence="1 2">DSM 28353</strain>
    </source>
</reference>
<proteinExistence type="predicted"/>
<gene>
    <name evidence="1" type="ORF">CLV99_0985</name>
</gene>
<name>A0A4R6WLD1_9SPHI</name>
<protein>
    <submittedName>
        <fullName evidence="1">Uncharacterized protein</fullName>
    </submittedName>
</protein>
<evidence type="ECO:0000313" key="1">
    <source>
        <dbReference type="EMBL" id="TDQ79542.1"/>
    </source>
</evidence>
<dbReference type="RefSeq" id="WP_133583324.1">
    <property type="nucleotide sequence ID" value="NZ_SNYV01000011.1"/>
</dbReference>
<keyword evidence="2" id="KW-1185">Reference proteome</keyword>
<dbReference type="AlphaFoldDB" id="A0A4R6WLD1"/>